<dbReference type="InterPro" id="IPR020847">
    <property type="entry name" value="AP_endonuclease_F1_BS"/>
</dbReference>
<proteinExistence type="predicted"/>
<evidence type="ECO:0000313" key="3">
    <source>
        <dbReference type="Proteomes" id="UP000190965"/>
    </source>
</evidence>
<dbReference type="PANTHER" id="PTHR43250">
    <property type="entry name" value="EXODEOXYRIBONUCLEASE III"/>
    <property type="match status" value="1"/>
</dbReference>
<feature type="domain" description="Endonuclease/exonuclease/phosphatase" evidence="1">
    <location>
        <begin position="7"/>
        <end position="74"/>
    </location>
</feature>
<dbReference type="EMBL" id="MSDF01000024">
    <property type="protein sequence ID" value="OPA91689.1"/>
    <property type="molecule type" value="Genomic_DNA"/>
</dbReference>
<dbReference type="SUPFAM" id="SSF56219">
    <property type="entry name" value="DNase I-like"/>
    <property type="match status" value="1"/>
</dbReference>
<comment type="caution">
    <text evidence="2">The sequence shown here is derived from an EMBL/GenBank/DDBJ whole genome shotgun (WGS) entry which is preliminary data.</text>
</comment>
<dbReference type="InterPro" id="IPR037493">
    <property type="entry name" value="ExoIII-like"/>
</dbReference>
<dbReference type="InterPro" id="IPR036691">
    <property type="entry name" value="Endo/exonu/phosph_ase_sf"/>
</dbReference>
<dbReference type="InterPro" id="IPR005135">
    <property type="entry name" value="Endo/exonuclease/phosphatase"/>
</dbReference>
<dbReference type="GO" id="GO:0006281">
    <property type="term" value="P:DNA repair"/>
    <property type="evidence" value="ECO:0007669"/>
    <property type="project" value="InterPro"/>
</dbReference>
<dbReference type="GO" id="GO:0008311">
    <property type="term" value="F:double-stranded DNA 3'-5' DNA exonuclease activity"/>
    <property type="evidence" value="ECO:0007669"/>
    <property type="project" value="InterPro"/>
</dbReference>
<dbReference type="OrthoDB" id="9803914at2"/>
<dbReference type="PROSITE" id="PS00726">
    <property type="entry name" value="AP_NUCLEASE_F1_1"/>
    <property type="match status" value="1"/>
</dbReference>
<gene>
    <name evidence="2" type="ORF">BFW87_18860</name>
</gene>
<accession>A0A1T2YIG6</accession>
<name>A0A1T2YIG6_PSEFL</name>
<dbReference type="Gene3D" id="3.60.10.10">
    <property type="entry name" value="Endonuclease/exonuclease/phosphatase"/>
    <property type="match status" value="1"/>
</dbReference>
<dbReference type="Proteomes" id="UP000190965">
    <property type="component" value="Unassembled WGS sequence"/>
</dbReference>
<dbReference type="GO" id="GO:0003677">
    <property type="term" value="F:DNA binding"/>
    <property type="evidence" value="ECO:0007669"/>
    <property type="project" value="InterPro"/>
</dbReference>
<dbReference type="Pfam" id="PF03372">
    <property type="entry name" value="Exo_endo_phos"/>
    <property type="match status" value="1"/>
</dbReference>
<dbReference type="GO" id="GO:0004519">
    <property type="term" value="F:endonuclease activity"/>
    <property type="evidence" value="ECO:0007669"/>
    <property type="project" value="InterPro"/>
</dbReference>
<dbReference type="RefSeq" id="WP_078741253.1">
    <property type="nucleotide sequence ID" value="NZ_MSDF01000024.1"/>
</dbReference>
<evidence type="ECO:0000313" key="2">
    <source>
        <dbReference type="EMBL" id="OPA91689.1"/>
    </source>
</evidence>
<evidence type="ECO:0000259" key="1">
    <source>
        <dbReference type="Pfam" id="PF03372"/>
    </source>
</evidence>
<sequence>MQNLKIATFNVNGIGGRLPNLLQWLEKERPDIVCLQELKAQDKAFPAGDIEAAGYGSIHHGQASWNGVAILARDSEPLLLLNPVLAPHLKNAGVDAWVRGEDHPTDHAPTWIEIASRKS</sequence>
<dbReference type="PANTHER" id="PTHR43250:SF1">
    <property type="entry name" value="EXODEOXYRIBONUCLEASE III"/>
    <property type="match status" value="1"/>
</dbReference>
<dbReference type="AlphaFoldDB" id="A0A1T2YIG6"/>
<reference evidence="2 3" key="1">
    <citation type="submission" date="2016-12" db="EMBL/GenBank/DDBJ databases">
        <title>Draft genome sequences of seven strains of Pseudomonas fluorescens that produce 4-formylaminooxyvinylglycine.</title>
        <authorList>
            <person name="Okrent R.A."/>
            <person name="Manning V.A."/>
            <person name="Trippe K.M."/>
        </authorList>
    </citation>
    <scope>NUCLEOTIDE SEQUENCE [LARGE SCALE GENOMIC DNA]</scope>
    <source>
        <strain evidence="2 3">P5A</strain>
    </source>
</reference>
<protein>
    <recommendedName>
        <fullName evidence="1">Endonuclease/exonuclease/phosphatase domain-containing protein</fullName>
    </recommendedName>
</protein>
<organism evidence="2 3">
    <name type="scientific">Pseudomonas fluorescens</name>
    <dbReference type="NCBI Taxonomy" id="294"/>
    <lineage>
        <taxon>Bacteria</taxon>
        <taxon>Pseudomonadati</taxon>
        <taxon>Pseudomonadota</taxon>
        <taxon>Gammaproteobacteria</taxon>
        <taxon>Pseudomonadales</taxon>
        <taxon>Pseudomonadaceae</taxon>
        <taxon>Pseudomonas</taxon>
    </lineage>
</organism>